<name>A0AAD7UMJ5_9STRA</name>
<dbReference type="InterPro" id="IPR001857">
    <property type="entry name" value="Ribosomal_bL19"/>
</dbReference>
<sequence length="154" mass="17753">MRAVMLRRWLSSSSSTRGRALWLEHRAAFKSPLRKATALLEVLKREELARRHKELPDFRAGDAIDMTMLWEVGNPKTTSVKGLVLGRTNRGLDSSVLLYCQLQNTPYIRRVPIYSPLVQAVKVIQRAFLHKGKKRVRRAKLTYLIKKGYNIRAP</sequence>
<evidence type="ECO:0000313" key="9">
    <source>
        <dbReference type="Proteomes" id="UP001230188"/>
    </source>
</evidence>
<keyword evidence="4" id="KW-0934">Plastid</keyword>
<dbReference type="GO" id="GO:0005762">
    <property type="term" value="C:mitochondrial large ribosomal subunit"/>
    <property type="evidence" value="ECO:0007669"/>
    <property type="project" value="TreeGrafter"/>
</dbReference>
<evidence type="ECO:0000256" key="7">
    <source>
        <dbReference type="ARBA" id="ARBA00035376"/>
    </source>
</evidence>
<dbReference type="InterPro" id="IPR038657">
    <property type="entry name" value="Ribosomal_bL19_sf"/>
</dbReference>
<reference evidence="8" key="1">
    <citation type="submission" date="2023-01" db="EMBL/GenBank/DDBJ databases">
        <title>Metagenome sequencing of chrysophaentin producing Chrysophaeum taylorii.</title>
        <authorList>
            <person name="Davison J."/>
            <person name="Bewley C."/>
        </authorList>
    </citation>
    <scope>NUCLEOTIDE SEQUENCE</scope>
    <source>
        <strain evidence="8">NIES-1699</strain>
    </source>
</reference>
<dbReference type="GO" id="GO:0006412">
    <property type="term" value="P:translation"/>
    <property type="evidence" value="ECO:0007669"/>
    <property type="project" value="InterPro"/>
</dbReference>
<keyword evidence="3" id="KW-0150">Chloroplast</keyword>
<dbReference type="Gene3D" id="2.30.30.790">
    <property type="match status" value="1"/>
</dbReference>
<evidence type="ECO:0000256" key="1">
    <source>
        <dbReference type="ARBA" id="ARBA00004229"/>
    </source>
</evidence>
<accession>A0AAD7UMJ5</accession>
<evidence type="ECO:0000256" key="2">
    <source>
        <dbReference type="ARBA" id="ARBA00005781"/>
    </source>
</evidence>
<dbReference type="GO" id="GO:0009507">
    <property type="term" value="C:chloroplast"/>
    <property type="evidence" value="ECO:0007669"/>
    <property type="project" value="UniProtKB-SubCell"/>
</dbReference>
<proteinExistence type="inferred from homology"/>
<comment type="subcellular location">
    <subcellularLocation>
        <location evidence="1">Plastid</location>
        <location evidence="1">Chloroplast</location>
    </subcellularLocation>
</comment>
<dbReference type="GO" id="GO:0003735">
    <property type="term" value="F:structural constituent of ribosome"/>
    <property type="evidence" value="ECO:0007669"/>
    <property type="project" value="InterPro"/>
</dbReference>
<keyword evidence="6" id="KW-0687">Ribonucleoprotein</keyword>
<dbReference type="InterPro" id="IPR008991">
    <property type="entry name" value="Translation_prot_SH3-like_sf"/>
</dbReference>
<comment type="similarity">
    <text evidence="2">Belongs to the bacterial ribosomal protein bL19 family.</text>
</comment>
<dbReference type="SUPFAM" id="SSF50104">
    <property type="entry name" value="Translation proteins SH3-like domain"/>
    <property type="match status" value="1"/>
</dbReference>
<evidence type="ECO:0000256" key="5">
    <source>
        <dbReference type="ARBA" id="ARBA00022980"/>
    </source>
</evidence>
<gene>
    <name evidence="8" type="ORF">CTAYLR_002448</name>
</gene>
<organism evidence="8 9">
    <name type="scientific">Chrysophaeum taylorii</name>
    <dbReference type="NCBI Taxonomy" id="2483200"/>
    <lineage>
        <taxon>Eukaryota</taxon>
        <taxon>Sar</taxon>
        <taxon>Stramenopiles</taxon>
        <taxon>Ochrophyta</taxon>
        <taxon>Pelagophyceae</taxon>
        <taxon>Pelagomonadales</taxon>
        <taxon>Pelagomonadaceae</taxon>
        <taxon>Chrysophaeum</taxon>
    </lineage>
</organism>
<evidence type="ECO:0000256" key="4">
    <source>
        <dbReference type="ARBA" id="ARBA00022640"/>
    </source>
</evidence>
<protein>
    <recommendedName>
        <fullName evidence="7">50S ribosomal protein L19, chloroplastic</fullName>
    </recommendedName>
</protein>
<dbReference type="PANTHER" id="PTHR15680">
    <property type="entry name" value="RIBOSOMAL PROTEIN L19"/>
    <property type="match status" value="1"/>
</dbReference>
<evidence type="ECO:0000313" key="8">
    <source>
        <dbReference type="EMBL" id="KAJ8612103.1"/>
    </source>
</evidence>
<dbReference type="Pfam" id="PF01245">
    <property type="entry name" value="Ribosomal_L19"/>
    <property type="match status" value="1"/>
</dbReference>
<dbReference type="Proteomes" id="UP001230188">
    <property type="component" value="Unassembled WGS sequence"/>
</dbReference>
<evidence type="ECO:0000256" key="6">
    <source>
        <dbReference type="ARBA" id="ARBA00023274"/>
    </source>
</evidence>
<keyword evidence="5" id="KW-0689">Ribosomal protein</keyword>
<dbReference type="EMBL" id="JAQMWT010000057">
    <property type="protein sequence ID" value="KAJ8612103.1"/>
    <property type="molecule type" value="Genomic_DNA"/>
</dbReference>
<comment type="caution">
    <text evidence="8">The sequence shown here is derived from an EMBL/GenBank/DDBJ whole genome shotgun (WGS) entry which is preliminary data.</text>
</comment>
<evidence type="ECO:0000256" key="3">
    <source>
        <dbReference type="ARBA" id="ARBA00022528"/>
    </source>
</evidence>
<dbReference type="AlphaFoldDB" id="A0AAD7UMJ5"/>
<keyword evidence="9" id="KW-1185">Reference proteome</keyword>
<dbReference type="PANTHER" id="PTHR15680:SF9">
    <property type="entry name" value="LARGE RIBOSOMAL SUBUNIT PROTEIN BL19M"/>
    <property type="match status" value="1"/>
</dbReference>